<dbReference type="PIRSF" id="PIRSF001439">
    <property type="entry name" value="CryM"/>
    <property type="match status" value="1"/>
</dbReference>
<comment type="similarity">
    <text evidence="1">Belongs to the ornithine cyclodeaminase/mu-crystallin family.</text>
</comment>
<name>A0ABY7YN71_9HYPH</name>
<dbReference type="InterPro" id="IPR003462">
    <property type="entry name" value="ODC_Mu_crystall"/>
</dbReference>
<proteinExistence type="inferred from homology"/>
<organism evidence="2 3">
    <name type="scientific">Devosia algicola</name>
    <dbReference type="NCBI Taxonomy" id="3026418"/>
    <lineage>
        <taxon>Bacteria</taxon>
        <taxon>Pseudomonadati</taxon>
        <taxon>Pseudomonadota</taxon>
        <taxon>Alphaproteobacteria</taxon>
        <taxon>Hyphomicrobiales</taxon>
        <taxon>Devosiaceae</taxon>
        <taxon>Devosia</taxon>
    </lineage>
</organism>
<dbReference type="InterPro" id="IPR023401">
    <property type="entry name" value="ODC_N"/>
</dbReference>
<dbReference type="InterPro" id="IPR014334">
    <property type="entry name" value="Ectoine_EutC"/>
</dbReference>
<reference evidence="2 3" key="1">
    <citation type="submission" date="2023-02" db="EMBL/GenBank/DDBJ databases">
        <title>Devosia algicola sp. nov., isolated from the phycosphere of marine algae.</title>
        <authorList>
            <person name="Kim J.M."/>
            <person name="Lee J.K."/>
            <person name="Choi B.J."/>
            <person name="Bayburt H."/>
            <person name="Jeon C.O."/>
        </authorList>
    </citation>
    <scope>NUCLEOTIDE SEQUENCE [LARGE SCALE GENOMIC DNA]</scope>
    <source>
        <strain evidence="2 3">G20-9</strain>
    </source>
</reference>
<dbReference type="NCBIfam" id="TIGR02992">
    <property type="entry name" value="ectoine_eutC"/>
    <property type="match status" value="1"/>
</dbReference>
<keyword evidence="3" id="KW-1185">Reference proteome</keyword>
<dbReference type="NCBIfam" id="NF006141">
    <property type="entry name" value="PRK08291.1"/>
    <property type="match status" value="1"/>
</dbReference>
<dbReference type="InterPro" id="IPR036291">
    <property type="entry name" value="NAD(P)-bd_dom_sf"/>
</dbReference>
<dbReference type="Proteomes" id="UP001220530">
    <property type="component" value="Chromosome"/>
</dbReference>
<dbReference type="Gene3D" id="3.40.50.720">
    <property type="entry name" value="NAD(P)-binding Rossmann-like Domain"/>
    <property type="match status" value="1"/>
</dbReference>
<dbReference type="PANTHER" id="PTHR13812:SF19">
    <property type="entry name" value="KETIMINE REDUCTASE MU-CRYSTALLIN"/>
    <property type="match status" value="1"/>
</dbReference>
<evidence type="ECO:0000256" key="1">
    <source>
        <dbReference type="ARBA" id="ARBA00008903"/>
    </source>
</evidence>
<dbReference type="SUPFAM" id="SSF51735">
    <property type="entry name" value="NAD(P)-binding Rossmann-fold domains"/>
    <property type="match status" value="1"/>
</dbReference>
<evidence type="ECO:0000313" key="3">
    <source>
        <dbReference type="Proteomes" id="UP001220530"/>
    </source>
</evidence>
<gene>
    <name evidence="2" type="primary">eutC</name>
    <name evidence="2" type="ORF">PSQ19_19040</name>
</gene>
<accession>A0ABY7YN71</accession>
<dbReference type="PANTHER" id="PTHR13812">
    <property type="entry name" value="KETIMINE REDUCTASE MU-CRYSTALLIN"/>
    <property type="match status" value="1"/>
</dbReference>
<protein>
    <submittedName>
        <fullName evidence="2">Ectoine utilization protein EutC</fullName>
    </submittedName>
</protein>
<sequence length="330" mass="34917">MPDVTILTEADLRQLVPLDAEAIACVENAFRALATTAVVMPPILRLDMKEANGEVDVKTAYVPGIESFAIKISPGFFNNPALGLPSVNGLMVLLSARTGLLEAALFDNGYLTDVRTAAAGAVAARHLARQDAHTAAILGAGVQAGLQLQALMQVRPIRSARLWARDPAKAEQRAAELSASLAIPVTACPEPREAVRNADIIITTTPSTTPILKAAWLEPGQHITAMGSDAEHKNEIDPAAFALLTRYVPDRLSQTRVLGELHHAIAAQQALADTDYVELGAIVSGLARARTDPDDITLADLTGTGVQDTAIATLAYQRAKQAQLGQIFST</sequence>
<dbReference type="EMBL" id="CP118246">
    <property type="protein sequence ID" value="WDR02642.1"/>
    <property type="molecule type" value="Genomic_DNA"/>
</dbReference>
<dbReference type="Gene3D" id="3.30.1780.10">
    <property type="entry name" value="ornithine cyclodeaminase, domain 1"/>
    <property type="match status" value="1"/>
</dbReference>
<dbReference type="Pfam" id="PF02423">
    <property type="entry name" value="OCD_Mu_crystall"/>
    <property type="match status" value="1"/>
</dbReference>
<evidence type="ECO:0000313" key="2">
    <source>
        <dbReference type="EMBL" id="WDR02642.1"/>
    </source>
</evidence>
<dbReference type="RefSeq" id="WP_282219044.1">
    <property type="nucleotide sequence ID" value="NZ_CP118246.1"/>
</dbReference>